<evidence type="ECO:0000313" key="8">
    <source>
        <dbReference type="EMBL" id="MCP1385327.1"/>
    </source>
</evidence>
<feature type="transmembrane region" description="Helical" evidence="5">
    <location>
        <begin position="352"/>
        <end position="372"/>
    </location>
</feature>
<name>A0ABT1FUH8_9BACT</name>
<dbReference type="PRINTS" id="PR00344">
    <property type="entry name" value="BCTRLSENSOR"/>
</dbReference>
<reference evidence="8 9" key="1">
    <citation type="submission" date="2022-06" db="EMBL/GenBank/DDBJ databases">
        <title>Runella sp. S5 genome sequencing.</title>
        <authorList>
            <person name="Park S."/>
        </authorList>
    </citation>
    <scope>NUCLEOTIDE SEQUENCE [LARGE SCALE GENOMIC DNA]</scope>
    <source>
        <strain evidence="8 9">S5</strain>
    </source>
</reference>
<keyword evidence="5" id="KW-0812">Transmembrane</keyword>
<keyword evidence="8" id="KW-0547">Nucleotide-binding</keyword>
<dbReference type="InterPro" id="IPR011990">
    <property type="entry name" value="TPR-like_helical_dom_sf"/>
</dbReference>
<dbReference type="EC" id="2.7.13.3" evidence="2"/>
<dbReference type="InterPro" id="IPR019734">
    <property type="entry name" value="TPR_rpt"/>
</dbReference>
<dbReference type="InterPro" id="IPR036097">
    <property type="entry name" value="HisK_dim/P_sf"/>
</dbReference>
<keyword evidence="6" id="KW-0732">Signal</keyword>
<dbReference type="InterPro" id="IPR003661">
    <property type="entry name" value="HisK_dim/P_dom"/>
</dbReference>
<evidence type="ECO:0000256" key="4">
    <source>
        <dbReference type="SAM" id="Coils"/>
    </source>
</evidence>
<proteinExistence type="predicted"/>
<evidence type="ECO:0000256" key="3">
    <source>
        <dbReference type="ARBA" id="ARBA00022553"/>
    </source>
</evidence>
<protein>
    <recommendedName>
        <fullName evidence="2">histidine kinase</fullName>
        <ecNumber evidence="2">2.7.13.3</ecNumber>
    </recommendedName>
</protein>
<organism evidence="8 9">
    <name type="scientific">Runella salmonicolor</name>
    <dbReference type="NCBI Taxonomy" id="2950278"/>
    <lineage>
        <taxon>Bacteria</taxon>
        <taxon>Pseudomonadati</taxon>
        <taxon>Bacteroidota</taxon>
        <taxon>Cytophagia</taxon>
        <taxon>Cytophagales</taxon>
        <taxon>Spirosomataceae</taxon>
        <taxon>Runella</taxon>
    </lineage>
</organism>
<sequence length="687" mass="77138">MKKWLGLFLLSLITHAAFSQPNISPLLADSLKRTLTQAKEDTNKVLLLVELTRCYTSIDSDVALQYARQAKALANRLDFVKGKIAVGIAEGFILAHTNEYASGLAILMETRRLAERFGTPQETAVILANIAFIYTMSKDNTKAAEYLEQAKIIQKTHPVADIHLTLGVIYQEMGRLDTALVYLHQAYQTGLKYQLPTYVTSSAYFLGTAYAASGQTDSAMVYYRRTLVWNQKFNIAGVNARAYQGLATVYKDKNQLDSTLFYGKKAIEENGNHAYHLPTLIEASTLLSQVYEQKNNQREAFHYFKIAMAAKDSLTIQEKNSQIKKLAYEEEEREIRTKRRIEANQAAFQRQLQVYALSGILGVVALLAFILFRNNRQKQKANNLLHRQKEEINRQHEKAEKALIALQATQNQLIQSEKLASLGELTAGIAHEIQNPLNFVNNFSELSIELAKELKVERLKGKEERDEELENELVDDLIQNQEKINLHGKRASSIVKGMLEHSRTSTGERELTDINQLADEYLRIAYHGMKAKNQNFESDYELIADEHLPKIPVIPQEIGRVLLNLINNAFYAVNVGHVQNVNVGSVQNAADVNKPSDEYKYRPKVTVTTTATNSHIEIRVTDNGNGMSEATKAKIFQPFFTTKPTGEGTGLGLSLAYDIITKGHGGAMKVESVENEGTTFVVQLPIH</sequence>
<accession>A0ABT1FUH8</accession>
<evidence type="ECO:0000256" key="6">
    <source>
        <dbReference type="SAM" id="SignalP"/>
    </source>
</evidence>
<keyword evidence="5" id="KW-0472">Membrane</keyword>
<comment type="catalytic activity">
    <reaction evidence="1">
        <text>ATP + protein L-histidine = ADP + protein N-phospho-L-histidine.</text>
        <dbReference type="EC" id="2.7.13.3"/>
    </reaction>
</comment>
<dbReference type="PROSITE" id="PS50109">
    <property type="entry name" value="HIS_KIN"/>
    <property type="match status" value="1"/>
</dbReference>
<dbReference type="SUPFAM" id="SSF48452">
    <property type="entry name" value="TPR-like"/>
    <property type="match status" value="1"/>
</dbReference>
<dbReference type="RefSeq" id="WP_253531701.1">
    <property type="nucleotide sequence ID" value="NZ_JAMZEL010000012.1"/>
</dbReference>
<dbReference type="SMART" id="SM00387">
    <property type="entry name" value="HATPase_c"/>
    <property type="match status" value="1"/>
</dbReference>
<keyword evidence="3" id="KW-0597">Phosphoprotein</keyword>
<comment type="caution">
    <text evidence="8">The sequence shown here is derived from an EMBL/GenBank/DDBJ whole genome shotgun (WGS) entry which is preliminary data.</text>
</comment>
<dbReference type="Proteomes" id="UP001204772">
    <property type="component" value="Unassembled WGS sequence"/>
</dbReference>
<feature type="signal peptide" evidence="6">
    <location>
        <begin position="1"/>
        <end position="19"/>
    </location>
</feature>
<feature type="coiled-coil region" evidence="4">
    <location>
        <begin position="375"/>
        <end position="412"/>
    </location>
</feature>
<evidence type="ECO:0000256" key="1">
    <source>
        <dbReference type="ARBA" id="ARBA00000085"/>
    </source>
</evidence>
<keyword evidence="9" id="KW-1185">Reference proteome</keyword>
<feature type="domain" description="Histidine kinase" evidence="7">
    <location>
        <begin position="428"/>
        <end position="687"/>
    </location>
</feature>
<dbReference type="SUPFAM" id="SSF47384">
    <property type="entry name" value="Homodimeric domain of signal transducing histidine kinase"/>
    <property type="match status" value="1"/>
</dbReference>
<keyword evidence="5" id="KW-1133">Transmembrane helix</keyword>
<evidence type="ECO:0000313" key="9">
    <source>
        <dbReference type="Proteomes" id="UP001204772"/>
    </source>
</evidence>
<feature type="chain" id="PRO_5045605946" description="histidine kinase" evidence="6">
    <location>
        <begin position="20"/>
        <end position="687"/>
    </location>
</feature>
<dbReference type="SUPFAM" id="SSF55874">
    <property type="entry name" value="ATPase domain of HSP90 chaperone/DNA topoisomerase II/histidine kinase"/>
    <property type="match status" value="1"/>
</dbReference>
<dbReference type="GO" id="GO:0005524">
    <property type="term" value="F:ATP binding"/>
    <property type="evidence" value="ECO:0007669"/>
    <property type="project" value="UniProtKB-KW"/>
</dbReference>
<dbReference type="PANTHER" id="PTHR43065:SF42">
    <property type="entry name" value="TWO-COMPONENT SENSOR PPRA"/>
    <property type="match status" value="1"/>
</dbReference>
<dbReference type="SMART" id="SM00028">
    <property type="entry name" value="TPR"/>
    <property type="match status" value="5"/>
</dbReference>
<dbReference type="InterPro" id="IPR005467">
    <property type="entry name" value="His_kinase_dom"/>
</dbReference>
<dbReference type="CDD" id="cd00082">
    <property type="entry name" value="HisKA"/>
    <property type="match status" value="1"/>
</dbReference>
<dbReference type="InterPro" id="IPR004358">
    <property type="entry name" value="Sig_transdc_His_kin-like_C"/>
</dbReference>
<dbReference type="Gene3D" id="3.30.565.10">
    <property type="entry name" value="Histidine kinase-like ATPase, C-terminal domain"/>
    <property type="match status" value="1"/>
</dbReference>
<dbReference type="InterPro" id="IPR036890">
    <property type="entry name" value="HATPase_C_sf"/>
</dbReference>
<dbReference type="SMART" id="SM00388">
    <property type="entry name" value="HisKA"/>
    <property type="match status" value="1"/>
</dbReference>
<dbReference type="Gene3D" id="1.10.287.130">
    <property type="match status" value="1"/>
</dbReference>
<keyword evidence="8" id="KW-0067">ATP-binding</keyword>
<dbReference type="Pfam" id="PF02518">
    <property type="entry name" value="HATPase_c"/>
    <property type="match status" value="1"/>
</dbReference>
<dbReference type="Gene3D" id="1.25.40.10">
    <property type="entry name" value="Tetratricopeptide repeat domain"/>
    <property type="match status" value="2"/>
</dbReference>
<evidence type="ECO:0000256" key="2">
    <source>
        <dbReference type="ARBA" id="ARBA00012438"/>
    </source>
</evidence>
<dbReference type="InterPro" id="IPR003594">
    <property type="entry name" value="HATPase_dom"/>
</dbReference>
<dbReference type="PANTHER" id="PTHR43065">
    <property type="entry name" value="SENSOR HISTIDINE KINASE"/>
    <property type="match status" value="1"/>
</dbReference>
<evidence type="ECO:0000256" key="5">
    <source>
        <dbReference type="SAM" id="Phobius"/>
    </source>
</evidence>
<keyword evidence="4" id="KW-0175">Coiled coil</keyword>
<gene>
    <name evidence="8" type="ORF">NCI00_23010</name>
</gene>
<dbReference type="EMBL" id="JAMZEL010000012">
    <property type="protein sequence ID" value="MCP1385327.1"/>
    <property type="molecule type" value="Genomic_DNA"/>
</dbReference>
<evidence type="ECO:0000259" key="7">
    <source>
        <dbReference type="PROSITE" id="PS50109"/>
    </source>
</evidence>